<evidence type="ECO:0000313" key="2">
    <source>
        <dbReference type="Proteomes" id="UP001331761"/>
    </source>
</evidence>
<reference evidence="1 2" key="1">
    <citation type="submission" date="2019-10" db="EMBL/GenBank/DDBJ databases">
        <title>Assembly and Annotation for the nematode Trichostrongylus colubriformis.</title>
        <authorList>
            <person name="Martin J."/>
        </authorList>
    </citation>
    <scope>NUCLEOTIDE SEQUENCE [LARGE SCALE GENOMIC DNA]</scope>
    <source>
        <strain evidence="1">G859</strain>
        <tissue evidence="1">Whole worm</tissue>
    </source>
</reference>
<protein>
    <submittedName>
        <fullName evidence="1">Uncharacterized protein</fullName>
    </submittedName>
</protein>
<keyword evidence="2" id="KW-1185">Reference proteome</keyword>
<gene>
    <name evidence="1" type="ORF">GCK32_002195</name>
</gene>
<evidence type="ECO:0000313" key="1">
    <source>
        <dbReference type="EMBL" id="KAK5983837.1"/>
    </source>
</evidence>
<accession>A0AAN8IWA4</accession>
<sequence length="112" mass="12527">MIFEVPVDHFPQCIRPQRPPALILPQISILRSQAELTANVVSSPLVRRSEFKFNADPRRLSADILLPNRTKSMPCLAERRTSTPVLKSLEVPRIFSNALQILSTAVSLPQLA</sequence>
<organism evidence="1 2">
    <name type="scientific">Trichostrongylus colubriformis</name>
    <name type="common">Black scour worm</name>
    <dbReference type="NCBI Taxonomy" id="6319"/>
    <lineage>
        <taxon>Eukaryota</taxon>
        <taxon>Metazoa</taxon>
        <taxon>Ecdysozoa</taxon>
        <taxon>Nematoda</taxon>
        <taxon>Chromadorea</taxon>
        <taxon>Rhabditida</taxon>
        <taxon>Rhabditina</taxon>
        <taxon>Rhabditomorpha</taxon>
        <taxon>Strongyloidea</taxon>
        <taxon>Trichostrongylidae</taxon>
        <taxon>Trichostrongylus</taxon>
    </lineage>
</organism>
<dbReference type="AlphaFoldDB" id="A0AAN8IWA4"/>
<dbReference type="EMBL" id="WIXE01003553">
    <property type="protein sequence ID" value="KAK5983837.1"/>
    <property type="molecule type" value="Genomic_DNA"/>
</dbReference>
<comment type="caution">
    <text evidence="1">The sequence shown here is derived from an EMBL/GenBank/DDBJ whole genome shotgun (WGS) entry which is preliminary data.</text>
</comment>
<dbReference type="Proteomes" id="UP001331761">
    <property type="component" value="Unassembled WGS sequence"/>
</dbReference>
<proteinExistence type="predicted"/>
<name>A0AAN8IWA4_TRICO</name>